<keyword evidence="2" id="KW-1185">Reference proteome</keyword>
<evidence type="ECO:0000313" key="2">
    <source>
        <dbReference type="Proteomes" id="UP001165082"/>
    </source>
</evidence>
<organism evidence="1 2">
    <name type="scientific">Triparma retinervis</name>
    <dbReference type="NCBI Taxonomy" id="2557542"/>
    <lineage>
        <taxon>Eukaryota</taxon>
        <taxon>Sar</taxon>
        <taxon>Stramenopiles</taxon>
        <taxon>Ochrophyta</taxon>
        <taxon>Bolidophyceae</taxon>
        <taxon>Parmales</taxon>
        <taxon>Triparmaceae</taxon>
        <taxon>Triparma</taxon>
    </lineage>
</organism>
<dbReference type="OrthoDB" id="10474534at2759"/>
<comment type="caution">
    <text evidence="1">The sequence shown here is derived from an EMBL/GenBank/DDBJ whole genome shotgun (WGS) entry which is preliminary data.</text>
</comment>
<name>A0A9W6ZEJ0_9STRA</name>
<proteinExistence type="predicted"/>
<accession>A0A9W6ZEJ0</accession>
<sequence>MEDSAVGIVGGGGGWDGSNTLGPIREVWEKRTSGRLITLVNLMFPKLSVSEASSASSLSPLPRLPSGYDVKRLVSEFKAVLSAADPRGERGGGKGMAEECCGIVGEAAEAMADNARGGYGRGGQEWMVMVIMDEVEKGLNEMGEKVFIEGYGTAVGKDDYRTAEMVKGWLGKGAQKVKEVGDYMEGEAMKRAKKECAGEGWSEKVEVWRGKLKGGRAGRFMVDLVTFCVLSEITLTFLTRKEPLAFLNPIT</sequence>
<reference evidence="1" key="1">
    <citation type="submission" date="2022-07" db="EMBL/GenBank/DDBJ databases">
        <title>Genome analysis of Parmales, a sister group of diatoms, reveals the evolutionary specialization of diatoms from phago-mixotrophs to photoautotrophs.</title>
        <authorList>
            <person name="Ban H."/>
            <person name="Sato S."/>
            <person name="Yoshikawa S."/>
            <person name="Kazumasa Y."/>
            <person name="Nakamura Y."/>
            <person name="Ichinomiya M."/>
            <person name="Saitoh K."/>
            <person name="Sato N."/>
            <person name="Blanc-Mathieu R."/>
            <person name="Endo H."/>
            <person name="Kuwata A."/>
            <person name="Ogata H."/>
        </authorList>
    </citation>
    <scope>NUCLEOTIDE SEQUENCE</scope>
</reference>
<dbReference type="AlphaFoldDB" id="A0A9W6ZEJ0"/>
<protein>
    <submittedName>
        <fullName evidence="1">Uncharacterized protein</fullName>
    </submittedName>
</protein>
<evidence type="ECO:0000313" key="1">
    <source>
        <dbReference type="EMBL" id="GMH49628.1"/>
    </source>
</evidence>
<dbReference type="EMBL" id="BRXZ01004476">
    <property type="protein sequence ID" value="GMH49628.1"/>
    <property type="molecule type" value="Genomic_DNA"/>
</dbReference>
<dbReference type="Proteomes" id="UP001165082">
    <property type="component" value="Unassembled WGS sequence"/>
</dbReference>
<gene>
    <name evidence="1" type="ORF">TrRE_jg7073</name>
</gene>
<feature type="non-terminal residue" evidence="1">
    <location>
        <position position="1"/>
    </location>
</feature>